<evidence type="ECO:0000313" key="1">
    <source>
        <dbReference type="EMBL" id="PZO43407.1"/>
    </source>
</evidence>
<gene>
    <name evidence="1" type="ORF">DCF19_05550</name>
</gene>
<dbReference type="PIRSF" id="PIRSF028744">
    <property type="entry name" value="Addict_mod_HI1419"/>
    <property type="match status" value="1"/>
</dbReference>
<sequence>MESQPKKIREYTKSDGSRPFTQWLDSLRDRVAQDKIAARLKRVTLGNLGNYRSVGEGVCELKIDYGAGYRVYFGQVGSVVVLLLCGGDKSTQDRDIKLAKEYWRDYAKREGSD</sequence>
<reference evidence="1 2" key="1">
    <citation type="submission" date="2018-04" db="EMBL/GenBank/DDBJ databases">
        <authorList>
            <person name="Go L.Y."/>
            <person name="Mitchell J.A."/>
        </authorList>
    </citation>
    <scope>NUCLEOTIDE SEQUENCE [LARGE SCALE GENOMIC DNA]</scope>
    <source>
        <strain evidence="1">ULC066bin1</strain>
    </source>
</reference>
<organism evidence="1 2">
    <name type="scientific">Pseudanabaena frigida</name>
    <dbReference type="NCBI Taxonomy" id="945775"/>
    <lineage>
        <taxon>Bacteria</taxon>
        <taxon>Bacillati</taxon>
        <taxon>Cyanobacteriota</taxon>
        <taxon>Cyanophyceae</taxon>
        <taxon>Pseudanabaenales</taxon>
        <taxon>Pseudanabaenaceae</taxon>
        <taxon>Pseudanabaena</taxon>
    </lineage>
</organism>
<dbReference type="PANTHER" id="PTHR41791:SF1">
    <property type="entry name" value="SSL7039 PROTEIN"/>
    <property type="match status" value="1"/>
</dbReference>
<dbReference type="AlphaFoldDB" id="A0A2W4WJM9"/>
<name>A0A2W4WJM9_9CYAN</name>
<dbReference type="NCBIfam" id="TIGR02683">
    <property type="entry name" value="upstrm_HI1419"/>
    <property type="match status" value="1"/>
</dbReference>
<accession>A0A2W4WJM9</accession>
<evidence type="ECO:0000313" key="2">
    <source>
        <dbReference type="Proteomes" id="UP000249467"/>
    </source>
</evidence>
<proteinExistence type="predicted"/>
<dbReference type="Proteomes" id="UP000249467">
    <property type="component" value="Unassembled WGS sequence"/>
</dbReference>
<reference evidence="1 2" key="2">
    <citation type="submission" date="2018-06" db="EMBL/GenBank/DDBJ databases">
        <title>Metagenomic assembly of (sub)arctic Cyanobacteria and their associated microbiome from non-axenic cultures.</title>
        <authorList>
            <person name="Baurain D."/>
        </authorList>
    </citation>
    <scope>NUCLEOTIDE SEQUENCE [LARGE SCALE GENOMIC DNA]</scope>
    <source>
        <strain evidence="1">ULC066bin1</strain>
    </source>
</reference>
<dbReference type="PANTHER" id="PTHR41791">
    <property type="entry name" value="SSL7039 PROTEIN"/>
    <property type="match status" value="1"/>
</dbReference>
<protein>
    <submittedName>
        <fullName evidence="1">Addiction module killer protein</fullName>
    </submittedName>
</protein>
<comment type="caution">
    <text evidence="1">The sequence shown here is derived from an EMBL/GenBank/DDBJ whole genome shotgun (WGS) entry which is preliminary data.</text>
</comment>
<dbReference type="EMBL" id="QBML01000005">
    <property type="protein sequence ID" value="PZO43407.1"/>
    <property type="molecule type" value="Genomic_DNA"/>
</dbReference>
<dbReference type="InterPro" id="IPR014056">
    <property type="entry name" value="TypeIITA-like_toxin_pred"/>
</dbReference>